<proteinExistence type="predicted"/>
<name>A0A6H5HSU6_9HEMI</name>
<dbReference type="AlphaFoldDB" id="A0A6H5HSU6"/>
<organism evidence="1 2">
    <name type="scientific">Nesidiocoris tenuis</name>
    <dbReference type="NCBI Taxonomy" id="355587"/>
    <lineage>
        <taxon>Eukaryota</taxon>
        <taxon>Metazoa</taxon>
        <taxon>Ecdysozoa</taxon>
        <taxon>Arthropoda</taxon>
        <taxon>Hexapoda</taxon>
        <taxon>Insecta</taxon>
        <taxon>Pterygota</taxon>
        <taxon>Neoptera</taxon>
        <taxon>Paraneoptera</taxon>
        <taxon>Hemiptera</taxon>
        <taxon>Heteroptera</taxon>
        <taxon>Panheteroptera</taxon>
        <taxon>Cimicomorpha</taxon>
        <taxon>Miridae</taxon>
        <taxon>Dicyphina</taxon>
        <taxon>Nesidiocoris</taxon>
    </lineage>
</organism>
<sequence length="50" mass="5449">MNGFPQIKCTPTSIRQKFGSGILTKLGFCIRSAKDRSCPGRALPQRGNPN</sequence>
<protein>
    <submittedName>
        <fullName evidence="1">Uncharacterized protein</fullName>
    </submittedName>
</protein>
<dbReference type="Proteomes" id="UP000479000">
    <property type="component" value="Unassembled WGS sequence"/>
</dbReference>
<reference evidence="1 2" key="1">
    <citation type="submission" date="2020-02" db="EMBL/GenBank/DDBJ databases">
        <authorList>
            <person name="Ferguson B K."/>
        </authorList>
    </citation>
    <scope>NUCLEOTIDE SEQUENCE [LARGE SCALE GENOMIC DNA]</scope>
</reference>
<dbReference type="EMBL" id="CADCXU010035696">
    <property type="protein sequence ID" value="CAB0020750.1"/>
    <property type="molecule type" value="Genomic_DNA"/>
</dbReference>
<keyword evidence="2" id="KW-1185">Reference proteome</keyword>
<accession>A0A6H5HSU6</accession>
<evidence type="ECO:0000313" key="2">
    <source>
        <dbReference type="Proteomes" id="UP000479000"/>
    </source>
</evidence>
<gene>
    <name evidence="1" type="ORF">NTEN_LOCUS24301</name>
</gene>
<evidence type="ECO:0000313" key="1">
    <source>
        <dbReference type="EMBL" id="CAB0020750.1"/>
    </source>
</evidence>